<reference evidence="2" key="1">
    <citation type="journal article" date="2023" name="Front. Plant Sci.">
        <title>Chromosomal-level genome assembly of Melastoma candidum provides insights into trichome evolution.</title>
        <authorList>
            <person name="Zhong Y."/>
            <person name="Wu W."/>
            <person name="Sun C."/>
            <person name="Zou P."/>
            <person name="Liu Y."/>
            <person name="Dai S."/>
            <person name="Zhou R."/>
        </authorList>
    </citation>
    <scope>NUCLEOTIDE SEQUENCE [LARGE SCALE GENOMIC DNA]</scope>
</reference>
<keyword evidence="2" id="KW-1185">Reference proteome</keyword>
<evidence type="ECO:0000313" key="1">
    <source>
        <dbReference type="EMBL" id="KAI4367379.1"/>
    </source>
</evidence>
<protein>
    <submittedName>
        <fullName evidence="1">Uncharacterized protein</fullName>
    </submittedName>
</protein>
<name>A0ACB9QLE1_9MYRT</name>
<comment type="caution">
    <text evidence="1">The sequence shown here is derived from an EMBL/GenBank/DDBJ whole genome shotgun (WGS) entry which is preliminary data.</text>
</comment>
<gene>
    <name evidence="1" type="ORF">MLD38_023122</name>
</gene>
<evidence type="ECO:0000313" key="2">
    <source>
        <dbReference type="Proteomes" id="UP001057402"/>
    </source>
</evidence>
<sequence>MHSNCLRTVKFKLSVQDRFTSCRRYKRGCDFQKPTEKEVIGMEKVALPIGNIVKQVLEESTTLPSP</sequence>
<proteinExistence type="predicted"/>
<accession>A0ACB9QLE1</accession>
<dbReference type="Proteomes" id="UP001057402">
    <property type="component" value="Chromosome 6"/>
</dbReference>
<organism evidence="1 2">
    <name type="scientific">Melastoma candidum</name>
    <dbReference type="NCBI Taxonomy" id="119954"/>
    <lineage>
        <taxon>Eukaryota</taxon>
        <taxon>Viridiplantae</taxon>
        <taxon>Streptophyta</taxon>
        <taxon>Embryophyta</taxon>
        <taxon>Tracheophyta</taxon>
        <taxon>Spermatophyta</taxon>
        <taxon>Magnoliopsida</taxon>
        <taxon>eudicotyledons</taxon>
        <taxon>Gunneridae</taxon>
        <taxon>Pentapetalae</taxon>
        <taxon>rosids</taxon>
        <taxon>malvids</taxon>
        <taxon>Myrtales</taxon>
        <taxon>Melastomataceae</taxon>
        <taxon>Melastomatoideae</taxon>
        <taxon>Melastomateae</taxon>
        <taxon>Melastoma</taxon>
    </lineage>
</organism>
<dbReference type="EMBL" id="CM042885">
    <property type="protein sequence ID" value="KAI4367379.1"/>
    <property type="molecule type" value="Genomic_DNA"/>
</dbReference>